<gene>
    <name evidence="1" type="ORF">OMO_01345</name>
</gene>
<proteinExistence type="predicted"/>
<accession>S1RM19</accession>
<reference evidence="1 2" key="1">
    <citation type="submission" date="2013-10" db="EMBL/GenBank/DDBJ databases">
        <title>The Genome Sequence of Enterococcus cecorum DSM 20682 (= ATCC 43198) (Illumina assembly).</title>
        <authorList>
            <consortium name="The Broad Institute Genomics Platform"/>
            <consortium name="The Broad Institute Genome Sequencing Center for Infectious Disease"/>
            <person name="Earl A."/>
            <person name="Russ C."/>
            <person name="Gilmore M."/>
            <person name="Surin D."/>
            <person name="Walker B."/>
            <person name="Young S."/>
            <person name="Zeng Q."/>
            <person name="Gargeya S."/>
            <person name="Fitzgerald M."/>
            <person name="Haas B."/>
            <person name="Abouelleil A."/>
            <person name="Allen A.W."/>
            <person name="Alvarado L."/>
            <person name="Arachchi H.M."/>
            <person name="Berlin A.M."/>
            <person name="Chapman S.B."/>
            <person name="Gainer-Dewar J."/>
            <person name="Goldberg J."/>
            <person name="Griggs A."/>
            <person name="Gujja S."/>
            <person name="Hansen M."/>
            <person name="Howarth C."/>
            <person name="Imamovic A."/>
            <person name="Ireland A."/>
            <person name="Larimer J."/>
            <person name="McCowan C."/>
            <person name="Murphy C."/>
            <person name="Pearson M."/>
            <person name="Poon T.W."/>
            <person name="Priest M."/>
            <person name="Roberts A."/>
            <person name="Saif S."/>
            <person name="Shea T."/>
            <person name="Sisk P."/>
            <person name="Sykes S."/>
            <person name="Wortman J."/>
            <person name="Nusbaum C."/>
            <person name="Birren B."/>
        </authorList>
    </citation>
    <scope>NUCLEOTIDE SEQUENCE [LARGE SCALE GENOMIC DNA]</scope>
    <source>
        <strain evidence="1 2">ATCC 43198</strain>
    </source>
</reference>
<sequence>MSLKDYAQKVLENFDPKKDDPNAGSNNGLPEGEFDVVLSNVEFKVFEKSGWEALSITLEVTVGEHAGQREFINLGFGEDLHEFVLSKNIKVVSKLASVIGLVLTDEDWEDEQTLAAAFKDSIGSQFVLTKTLTPNKKEPTRPYANYDFVAYDEEDMQAIEAVEVSDEELPF</sequence>
<evidence type="ECO:0000313" key="1">
    <source>
        <dbReference type="EMBL" id="ESK61285.1"/>
    </source>
</evidence>
<keyword evidence="2" id="KW-1185">Reference proteome</keyword>
<dbReference type="EMBL" id="AHYS01000006">
    <property type="protein sequence ID" value="ESK61285.1"/>
    <property type="molecule type" value="Genomic_DNA"/>
</dbReference>
<dbReference type="Proteomes" id="UP000017415">
    <property type="component" value="Unassembled WGS sequence"/>
</dbReference>
<dbReference type="RefSeq" id="WP_016250896.1">
    <property type="nucleotide sequence ID" value="NZ_ASWI01000003.1"/>
</dbReference>
<dbReference type="AlphaFoldDB" id="S1RM19"/>
<dbReference type="GeneID" id="60872482"/>
<name>S1RM19_9ENTE</name>
<protein>
    <recommendedName>
        <fullName evidence="3">DUF669 domain-containing protein</fullName>
    </recommendedName>
</protein>
<dbReference type="HOGENOM" id="CLU_135076_0_0_9"/>
<dbReference type="PATRIC" id="fig|1121864.4.peg.707"/>
<dbReference type="eggNOG" id="ENOG5030A55">
    <property type="taxonomic scope" value="Bacteria"/>
</dbReference>
<comment type="caution">
    <text evidence="1">The sequence shown here is derived from an EMBL/GenBank/DDBJ whole genome shotgun (WGS) entry which is preliminary data.</text>
</comment>
<dbReference type="OrthoDB" id="2223458at2"/>
<evidence type="ECO:0008006" key="3">
    <source>
        <dbReference type="Google" id="ProtNLM"/>
    </source>
</evidence>
<evidence type="ECO:0000313" key="2">
    <source>
        <dbReference type="Proteomes" id="UP000017415"/>
    </source>
</evidence>
<organism evidence="1 2">
    <name type="scientific">Enterococcus cecorum DSM 20682 = ATCC 43198</name>
    <dbReference type="NCBI Taxonomy" id="1121864"/>
    <lineage>
        <taxon>Bacteria</taxon>
        <taxon>Bacillati</taxon>
        <taxon>Bacillota</taxon>
        <taxon>Bacilli</taxon>
        <taxon>Lactobacillales</taxon>
        <taxon>Enterococcaceae</taxon>
        <taxon>Enterococcus</taxon>
    </lineage>
</organism>